<accession>A0ACB8CQE7</accession>
<protein>
    <submittedName>
        <fullName evidence="1">Uncharacterized protein</fullName>
    </submittedName>
</protein>
<sequence>MGVHNSLTELTEAHRTAQLLCLSRTRPGRALLSTLKLSPFNPLPTSLPIPSHVYSLLTVNPLPKNMHHEHHPSRRAARASALWRQYERQPSVAYVDAAPYRHYPAHALTTLSDQLLLPQYTLRPRSRTKTCSLELRGWTGGLPGLR</sequence>
<evidence type="ECO:0000313" key="1">
    <source>
        <dbReference type="EMBL" id="KAH7949288.1"/>
    </source>
</evidence>
<gene>
    <name evidence="1" type="ORF">HPB49_007283</name>
</gene>
<proteinExistence type="predicted"/>
<comment type="caution">
    <text evidence="1">The sequence shown here is derived from an EMBL/GenBank/DDBJ whole genome shotgun (WGS) entry which is preliminary data.</text>
</comment>
<reference evidence="1" key="1">
    <citation type="submission" date="2020-05" db="EMBL/GenBank/DDBJ databases">
        <title>Large-scale comparative analyses of tick genomes elucidate their genetic diversity and vector capacities.</title>
        <authorList>
            <person name="Jia N."/>
            <person name="Wang J."/>
            <person name="Shi W."/>
            <person name="Du L."/>
            <person name="Sun Y."/>
            <person name="Zhan W."/>
            <person name="Jiang J."/>
            <person name="Wang Q."/>
            <person name="Zhang B."/>
            <person name="Ji P."/>
            <person name="Sakyi L.B."/>
            <person name="Cui X."/>
            <person name="Yuan T."/>
            <person name="Jiang B."/>
            <person name="Yang W."/>
            <person name="Lam T.T.-Y."/>
            <person name="Chang Q."/>
            <person name="Ding S."/>
            <person name="Wang X."/>
            <person name="Zhu J."/>
            <person name="Ruan X."/>
            <person name="Zhao L."/>
            <person name="Wei J."/>
            <person name="Que T."/>
            <person name="Du C."/>
            <person name="Cheng J."/>
            <person name="Dai P."/>
            <person name="Han X."/>
            <person name="Huang E."/>
            <person name="Gao Y."/>
            <person name="Liu J."/>
            <person name="Shao H."/>
            <person name="Ye R."/>
            <person name="Li L."/>
            <person name="Wei W."/>
            <person name="Wang X."/>
            <person name="Wang C."/>
            <person name="Yang T."/>
            <person name="Huo Q."/>
            <person name="Li W."/>
            <person name="Guo W."/>
            <person name="Chen H."/>
            <person name="Zhou L."/>
            <person name="Ni X."/>
            <person name="Tian J."/>
            <person name="Zhou Y."/>
            <person name="Sheng Y."/>
            <person name="Liu T."/>
            <person name="Pan Y."/>
            <person name="Xia L."/>
            <person name="Li J."/>
            <person name="Zhao F."/>
            <person name="Cao W."/>
        </authorList>
    </citation>
    <scope>NUCLEOTIDE SEQUENCE</scope>
    <source>
        <strain evidence="1">Dsil-2018</strain>
    </source>
</reference>
<dbReference type="Proteomes" id="UP000821865">
    <property type="component" value="Chromosome 5"/>
</dbReference>
<dbReference type="EMBL" id="CM023474">
    <property type="protein sequence ID" value="KAH7949288.1"/>
    <property type="molecule type" value="Genomic_DNA"/>
</dbReference>
<evidence type="ECO:0000313" key="2">
    <source>
        <dbReference type="Proteomes" id="UP000821865"/>
    </source>
</evidence>
<name>A0ACB8CQE7_DERSI</name>
<organism evidence="1 2">
    <name type="scientific">Dermacentor silvarum</name>
    <name type="common">Tick</name>
    <dbReference type="NCBI Taxonomy" id="543639"/>
    <lineage>
        <taxon>Eukaryota</taxon>
        <taxon>Metazoa</taxon>
        <taxon>Ecdysozoa</taxon>
        <taxon>Arthropoda</taxon>
        <taxon>Chelicerata</taxon>
        <taxon>Arachnida</taxon>
        <taxon>Acari</taxon>
        <taxon>Parasitiformes</taxon>
        <taxon>Ixodida</taxon>
        <taxon>Ixodoidea</taxon>
        <taxon>Ixodidae</taxon>
        <taxon>Rhipicephalinae</taxon>
        <taxon>Dermacentor</taxon>
    </lineage>
</organism>
<keyword evidence="2" id="KW-1185">Reference proteome</keyword>